<dbReference type="GO" id="GO:0006626">
    <property type="term" value="P:protein targeting to mitochondrion"/>
    <property type="evidence" value="ECO:0007669"/>
    <property type="project" value="TreeGrafter"/>
</dbReference>
<comment type="subcellular location">
    <subcellularLocation>
        <location evidence="1">Cytoplasm</location>
    </subcellularLocation>
</comment>
<feature type="domain" description="RNA-polymerase II-associated protein 3-like C-terminal" evidence="7">
    <location>
        <begin position="509"/>
        <end position="600"/>
    </location>
</feature>
<dbReference type="InterPro" id="IPR019734">
    <property type="entry name" value="TPR_rpt"/>
</dbReference>
<reference evidence="8" key="1">
    <citation type="submission" date="2020-11" db="EMBL/GenBank/DDBJ databases">
        <authorList>
            <person name="Tran Van P."/>
        </authorList>
    </citation>
    <scope>NUCLEOTIDE SEQUENCE</scope>
</reference>
<dbReference type="SMART" id="SM00028">
    <property type="entry name" value="TPR"/>
    <property type="match status" value="3"/>
</dbReference>
<dbReference type="GO" id="GO:0005739">
    <property type="term" value="C:mitochondrion"/>
    <property type="evidence" value="ECO:0007669"/>
    <property type="project" value="TreeGrafter"/>
</dbReference>
<organism evidence="8">
    <name type="scientific">Timema genevievae</name>
    <name type="common">Walking stick</name>
    <dbReference type="NCBI Taxonomy" id="629358"/>
    <lineage>
        <taxon>Eukaryota</taxon>
        <taxon>Metazoa</taxon>
        <taxon>Ecdysozoa</taxon>
        <taxon>Arthropoda</taxon>
        <taxon>Hexapoda</taxon>
        <taxon>Insecta</taxon>
        <taxon>Pterygota</taxon>
        <taxon>Neoptera</taxon>
        <taxon>Polyneoptera</taxon>
        <taxon>Phasmatodea</taxon>
        <taxon>Timematodea</taxon>
        <taxon>Timematoidea</taxon>
        <taxon>Timematidae</taxon>
        <taxon>Timema</taxon>
    </lineage>
</organism>
<dbReference type="PROSITE" id="PS50005">
    <property type="entry name" value="TPR"/>
    <property type="match status" value="2"/>
</dbReference>
<keyword evidence="3" id="KW-0677">Repeat</keyword>
<keyword evidence="6" id="KW-0175">Coiled coil</keyword>
<sequence>MKVVRRAKLPHPPPGPFSMSLILLMTGRVPALSPPFSLLSFSLSVNMALANALVVLSSTAEDGEIEVRISVGSGEVGSYPDLLDHAEARLSQIMPESRVLRVEKPILTKSSLLKDQWDKINSDLQDWTKSMKNLEEDFKGGNTECIKCPGVRKTGNHITIETKPANEYKAKIKSHSSVDYTSWDKFDVEKELQRIDIEEEKKNEETIKKKRLKEKEIRLKKERKNPLPKLDGSTDYLSSLEKIHHANQFKVKGNEFYNTKEYDKALEQYTASIDILPTVTCYNNRAITLLKLKRYSDVIADCNYVLEQDPDNMKGYFRRGVAYQHKNSFLNARDDFARVLQLDPNYKPAQILYKQMKDKVSQRQKGFRLPISEEDDLVTESLVNKSEPYSAFSFNKSRRRLTEYGLARNMNSSSSLLTWVRKTPPPCQGCLVEGRDCQLEVYPDTNDDRMDVEEETTSVDKNTSLARGEVAIGGSKTRREKVDKKYLLGMAAGDSMSGVPRLEDSVMSPSSPYEFLKVWESLEDPNLMSHARLLRGLKPSDLTIVLGNKLDGNMLKTILTCLKQHFLASREDGQLALQYLQALSRAERFSVVAMFLTDKEVIQNLFGRLESLGLEPSKELKNVFNYN</sequence>
<gene>
    <name evidence="8" type="ORF">TGEB3V08_LOCUS6328</name>
</gene>
<evidence type="ECO:0000256" key="5">
    <source>
        <dbReference type="PROSITE-ProRule" id="PRU00339"/>
    </source>
</evidence>
<dbReference type="Pfam" id="PF13877">
    <property type="entry name" value="RPAP3_C"/>
    <property type="match status" value="1"/>
</dbReference>
<evidence type="ECO:0000259" key="7">
    <source>
        <dbReference type="Pfam" id="PF13877"/>
    </source>
</evidence>
<keyword evidence="2" id="KW-0963">Cytoplasm</keyword>
<dbReference type="AlphaFoldDB" id="A0A7R9PM49"/>
<proteinExistence type="predicted"/>
<feature type="repeat" description="TPR" evidence="5">
    <location>
        <begin position="246"/>
        <end position="279"/>
    </location>
</feature>
<dbReference type="PANTHER" id="PTHR45984:SF1">
    <property type="entry name" value="SPAG1 AXONEMAL DYNEIN ASSEMBLY FACTOR"/>
    <property type="match status" value="1"/>
</dbReference>
<keyword evidence="4 5" id="KW-0802">TPR repeat</keyword>
<dbReference type="PANTHER" id="PTHR45984">
    <property type="entry name" value="RNA (RNA) POLYMERASE II ASSOCIATED PROTEIN HOMOLOG"/>
    <property type="match status" value="1"/>
</dbReference>
<evidence type="ECO:0000256" key="4">
    <source>
        <dbReference type="ARBA" id="ARBA00022803"/>
    </source>
</evidence>
<dbReference type="InterPro" id="IPR025986">
    <property type="entry name" value="RPAP3-like_C"/>
</dbReference>
<evidence type="ECO:0000256" key="1">
    <source>
        <dbReference type="ARBA" id="ARBA00004496"/>
    </source>
</evidence>
<accession>A0A7R9PM49</accession>
<dbReference type="SUPFAM" id="SSF48452">
    <property type="entry name" value="TPR-like"/>
    <property type="match status" value="1"/>
</dbReference>
<dbReference type="GO" id="GO:0031072">
    <property type="term" value="F:heat shock protein binding"/>
    <property type="evidence" value="ECO:0007669"/>
    <property type="project" value="TreeGrafter"/>
</dbReference>
<evidence type="ECO:0000256" key="2">
    <source>
        <dbReference type="ARBA" id="ARBA00022490"/>
    </source>
</evidence>
<dbReference type="EMBL" id="OE841546">
    <property type="protein sequence ID" value="CAD7596232.1"/>
    <property type="molecule type" value="Genomic_DNA"/>
</dbReference>
<evidence type="ECO:0000313" key="8">
    <source>
        <dbReference type="EMBL" id="CAD7596232.1"/>
    </source>
</evidence>
<name>A0A7R9PM49_TIMGE</name>
<dbReference type="InterPro" id="IPR011990">
    <property type="entry name" value="TPR-like_helical_dom_sf"/>
</dbReference>
<dbReference type="GO" id="GO:0005829">
    <property type="term" value="C:cytosol"/>
    <property type="evidence" value="ECO:0007669"/>
    <property type="project" value="TreeGrafter"/>
</dbReference>
<evidence type="ECO:0000256" key="6">
    <source>
        <dbReference type="SAM" id="Coils"/>
    </source>
</evidence>
<feature type="coiled-coil region" evidence="6">
    <location>
        <begin position="195"/>
        <end position="222"/>
    </location>
</feature>
<dbReference type="InterPro" id="IPR051982">
    <property type="entry name" value="CiliaryAsmbly_MitoImport"/>
</dbReference>
<protein>
    <recommendedName>
        <fullName evidence="7">RNA-polymerase II-associated protein 3-like C-terminal domain-containing protein</fullName>
    </recommendedName>
</protein>
<feature type="repeat" description="TPR" evidence="5">
    <location>
        <begin position="313"/>
        <end position="346"/>
    </location>
</feature>
<evidence type="ECO:0000256" key="3">
    <source>
        <dbReference type="ARBA" id="ARBA00022737"/>
    </source>
</evidence>
<dbReference type="Gene3D" id="1.25.40.10">
    <property type="entry name" value="Tetratricopeptide repeat domain"/>
    <property type="match status" value="1"/>
</dbReference>